<dbReference type="EMBL" id="CM044707">
    <property type="protein sequence ID" value="KAI5654907.1"/>
    <property type="molecule type" value="Genomic_DNA"/>
</dbReference>
<evidence type="ECO:0000313" key="2">
    <source>
        <dbReference type="Proteomes" id="UP001060085"/>
    </source>
</evidence>
<proteinExistence type="predicted"/>
<name>A0ACC0A376_CATRO</name>
<keyword evidence="2" id="KW-1185">Reference proteome</keyword>
<comment type="caution">
    <text evidence="1">The sequence shown here is derived from an EMBL/GenBank/DDBJ whole genome shotgun (WGS) entry which is preliminary data.</text>
</comment>
<reference evidence="2" key="1">
    <citation type="journal article" date="2023" name="Nat. Plants">
        <title>Single-cell RNA sequencing provides a high-resolution roadmap for understanding the multicellular compartmentation of specialized metabolism.</title>
        <authorList>
            <person name="Sun S."/>
            <person name="Shen X."/>
            <person name="Li Y."/>
            <person name="Li Y."/>
            <person name="Wang S."/>
            <person name="Li R."/>
            <person name="Zhang H."/>
            <person name="Shen G."/>
            <person name="Guo B."/>
            <person name="Wei J."/>
            <person name="Xu J."/>
            <person name="St-Pierre B."/>
            <person name="Chen S."/>
            <person name="Sun C."/>
        </authorList>
    </citation>
    <scope>NUCLEOTIDE SEQUENCE [LARGE SCALE GENOMIC DNA]</scope>
</reference>
<dbReference type="Proteomes" id="UP001060085">
    <property type="component" value="Linkage Group LG07"/>
</dbReference>
<evidence type="ECO:0000313" key="1">
    <source>
        <dbReference type="EMBL" id="KAI5654907.1"/>
    </source>
</evidence>
<sequence>MDLSQETEDYIRESIDCSLGLPVSTQTLQMKLRASEEARYRLRNQYLHLQSKLKEKEEIIDRARAEATMNAQALKKFVDENQKLAMECSNLLAQCKRWERECSLYDRDREALMDFGNEADERAKEAEIRVHELEAEVKRLLEELQFYKYQYEAQSASTSTEDIVTEKFLLESLLASAIGKQEVSSRAYSFLEANKGLEFCQRMLNLWNSLTPSTQKVLGLIAEVKNLEKDKEHLRINLHRAEDEVKVLFEENNVLDEENKRLVRQLQREKHTPSSDGKHSGSASTKSNKRKSSPKLSSPVEKKIDFTEVDSVRQPLSPLHQYSPENYIDQIKFSLKVLIRRTFYSNKFHAPLLTKAQPTTQTSELEETETVEEGEKEEKAEEEEGEVSKTRILAQNVPWNSTVDDLRPLFEKYGTVVDVELSMYNKTRNRGLAFVTMGSPEEALEAFNNLEAYEYEGRVLKLNWAKPKPKKNTPANPPTRKTLPIHNLFVANLPFQARAKDLKEFFNANNGNVVSAEIIFLDNPRRSAGYGFVSFNTKEEAETALSTFQGKEFMGRPIRVARTRRFLRQGTKATCLEFCSRIFKLQLCIVTGVAFLCHFWNFPLPLGFGEGGGNIKKKVDYHPKRRGEESVEPTRFEESLGESAGWSLGTDYDSWASGKTFSVGDTLTFSYPSGHTVDEVSTGDYGTCTVGNAISSDQTGSTTITLKTAGTHYFICGVPGHCSGGMKLSIKVAEAASTTPAAPGGGSTTTTPPSTTTSPTPATPSTTISPPARTTTQSLPSSSATASPSVAVFFAGVAAIYRLVFS</sequence>
<accession>A0ACC0A376</accession>
<gene>
    <name evidence="1" type="ORF">M9H77_32094</name>
</gene>
<organism evidence="1 2">
    <name type="scientific">Catharanthus roseus</name>
    <name type="common">Madagascar periwinkle</name>
    <name type="synonym">Vinca rosea</name>
    <dbReference type="NCBI Taxonomy" id="4058"/>
    <lineage>
        <taxon>Eukaryota</taxon>
        <taxon>Viridiplantae</taxon>
        <taxon>Streptophyta</taxon>
        <taxon>Embryophyta</taxon>
        <taxon>Tracheophyta</taxon>
        <taxon>Spermatophyta</taxon>
        <taxon>Magnoliopsida</taxon>
        <taxon>eudicotyledons</taxon>
        <taxon>Gunneridae</taxon>
        <taxon>Pentapetalae</taxon>
        <taxon>asterids</taxon>
        <taxon>lamiids</taxon>
        <taxon>Gentianales</taxon>
        <taxon>Apocynaceae</taxon>
        <taxon>Rauvolfioideae</taxon>
        <taxon>Vinceae</taxon>
        <taxon>Catharanthinae</taxon>
        <taxon>Catharanthus</taxon>
    </lineage>
</organism>
<protein>
    <submittedName>
        <fullName evidence="1">Uncharacterized protein</fullName>
    </submittedName>
</protein>